<organism evidence="7 8">
    <name type="scientific">Clostridium omnivorum</name>
    <dbReference type="NCBI Taxonomy" id="1604902"/>
    <lineage>
        <taxon>Bacteria</taxon>
        <taxon>Bacillati</taxon>
        <taxon>Bacillota</taxon>
        <taxon>Clostridia</taxon>
        <taxon>Eubacteriales</taxon>
        <taxon>Clostridiaceae</taxon>
        <taxon>Clostridium</taxon>
    </lineage>
</organism>
<evidence type="ECO:0000256" key="2">
    <source>
        <dbReference type="ARBA" id="ARBA00022670"/>
    </source>
</evidence>
<name>A0ABQ5N562_9CLOT</name>
<dbReference type="PROSITE" id="PS00136">
    <property type="entry name" value="SUBTILASE_ASP"/>
    <property type="match status" value="1"/>
</dbReference>
<evidence type="ECO:0000256" key="5">
    <source>
        <dbReference type="PROSITE-ProRule" id="PRU01240"/>
    </source>
</evidence>
<feature type="active site" description="Charge relay system" evidence="5">
    <location>
        <position position="152"/>
    </location>
</feature>
<keyword evidence="8" id="KW-1185">Reference proteome</keyword>
<dbReference type="InterPro" id="IPR050131">
    <property type="entry name" value="Peptidase_S8_subtilisin-like"/>
</dbReference>
<dbReference type="InterPro" id="IPR000209">
    <property type="entry name" value="Peptidase_S8/S53_dom"/>
</dbReference>
<protein>
    <submittedName>
        <fullName evidence="7">Peptidase</fullName>
    </submittedName>
</protein>
<dbReference type="InterPro" id="IPR037045">
    <property type="entry name" value="S8pro/Inhibitor_I9_sf"/>
</dbReference>
<dbReference type="PRINTS" id="PR00723">
    <property type="entry name" value="SUBTILISIN"/>
</dbReference>
<dbReference type="PANTHER" id="PTHR43806:SF65">
    <property type="entry name" value="SERINE PROTEASE APRX"/>
    <property type="match status" value="1"/>
</dbReference>
<dbReference type="InterPro" id="IPR023827">
    <property type="entry name" value="Peptidase_S8_Asp-AS"/>
</dbReference>
<dbReference type="InterPro" id="IPR015500">
    <property type="entry name" value="Peptidase_S8_subtilisin-rel"/>
</dbReference>
<evidence type="ECO:0000256" key="4">
    <source>
        <dbReference type="ARBA" id="ARBA00022825"/>
    </source>
</evidence>
<dbReference type="Gene3D" id="3.30.70.80">
    <property type="entry name" value="Peptidase S8 propeptide/proteinase inhibitor I9"/>
    <property type="match status" value="1"/>
</dbReference>
<accession>A0ABQ5N562</accession>
<dbReference type="EMBL" id="BRXR01000001">
    <property type="protein sequence ID" value="GLC30343.1"/>
    <property type="molecule type" value="Genomic_DNA"/>
</dbReference>
<feature type="active site" description="Charge relay system" evidence="5">
    <location>
        <position position="342"/>
    </location>
</feature>
<keyword evidence="3 5" id="KW-0378">Hydrolase</keyword>
<keyword evidence="4 5" id="KW-0720">Serine protease</keyword>
<evidence type="ECO:0000259" key="6">
    <source>
        <dbReference type="Pfam" id="PF00082"/>
    </source>
</evidence>
<keyword evidence="2 5" id="KW-0645">Protease</keyword>
<feature type="active site" description="Charge relay system" evidence="5">
    <location>
        <position position="117"/>
    </location>
</feature>
<dbReference type="Gene3D" id="3.40.50.200">
    <property type="entry name" value="Peptidase S8/S53 domain"/>
    <property type="match status" value="1"/>
</dbReference>
<evidence type="ECO:0000256" key="1">
    <source>
        <dbReference type="ARBA" id="ARBA00011073"/>
    </source>
</evidence>
<evidence type="ECO:0000313" key="7">
    <source>
        <dbReference type="EMBL" id="GLC30343.1"/>
    </source>
</evidence>
<evidence type="ECO:0000256" key="3">
    <source>
        <dbReference type="ARBA" id="ARBA00022801"/>
    </source>
</evidence>
<gene>
    <name evidence="7" type="ORF">bsdE14_17530</name>
</gene>
<feature type="domain" description="Peptidase S8/S53" evidence="6">
    <location>
        <begin position="108"/>
        <end position="374"/>
    </location>
</feature>
<comment type="caution">
    <text evidence="7">The sequence shown here is derived from an EMBL/GenBank/DDBJ whole genome shotgun (WGS) entry which is preliminary data.</text>
</comment>
<sequence length="397" mass="43702">MFSFKSKLDINLKASMDGKSYKSYRVIIKCKNIREHVESKIRGYKGDIIHSIPSINCICANLSYNSIERLLEHPEVEFIAFDKMAILSGSSILSANGVSFQERYKLTGKGIGIGLVDSGVYPHPDLLHPNNKIKCFVDLINNYKYPYDDNGHGTFMSGIIAGSGYSSKGMYKGIAENSSLYVIKAFNSLGRGYVSTILSAIEKLISDRADYNLKIICLPFELLEQDKFILSLFSKLFDEALKNNMVVVVPSGNNGSTESSIRGIATLNNCITVGGLDTRGMIKPYIYASAGPYSKLEKPDIASACVDICSLNTNKDFISERNGMKVYSQALDSPYTNYSGTSCAAAYISGVCSLLYENNPELSFKDMLSLLKVSCKLLDIFKWSQGAGMVDLNKLLP</sequence>
<reference evidence="7 8" key="1">
    <citation type="journal article" date="2024" name="Int. J. Syst. Evol. Microbiol.">
        <title>Clostridium omnivorum sp. nov., isolated from anoxic soil under the treatment of reductive soil disinfestation.</title>
        <authorList>
            <person name="Ueki A."/>
            <person name="Tonouchi A."/>
            <person name="Kaku N."/>
            <person name="Honma S."/>
            <person name="Ueki K."/>
        </authorList>
    </citation>
    <scope>NUCLEOTIDE SEQUENCE [LARGE SCALE GENOMIC DNA]</scope>
    <source>
        <strain evidence="7 8">E14</strain>
    </source>
</reference>
<dbReference type="SUPFAM" id="SSF52743">
    <property type="entry name" value="Subtilisin-like"/>
    <property type="match status" value="1"/>
</dbReference>
<proteinExistence type="inferred from homology"/>
<dbReference type="InterPro" id="IPR036852">
    <property type="entry name" value="Peptidase_S8/S53_dom_sf"/>
</dbReference>
<evidence type="ECO:0000313" key="8">
    <source>
        <dbReference type="Proteomes" id="UP001208567"/>
    </source>
</evidence>
<dbReference type="RefSeq" id="WP_264849605.1">
    <property type="nucleotide sequence ID" value="NZ_BRXR01000001.1"/>
</dbReference>
<dbReference type="PANTHER" id="PTHR43806">
    <property type="entry name" value="PEPTIDASE S8"/>
    <property type="match status" value="1"/>
</dbReference>
<dbReference type="Pfam" id="PF00082">
    <property type="entry name" value="Peptidase_S8"/>
    <property type="match status" value="1"/>
</dbReference>
<dbReference type="Proteomes" id="UP001208567">
    <property type="component" value="Unassembled WGS sequence"/>
</dbReference>
<comment type="similarity">
    <text evidence="1 5">Belongs to the peptidase S8 family.</text>
</comment>
<dbReference type="PROSITE" id="PS51892">
    <property type="entry name" value="SUBTILASE"/>
    <property type="match status" value="1"/>
</dbReference>